<reference evidence="6 7" key="1">
    <citation type="journal article" date="2016" name="ISME J.">
        <title>Chasing the elusive Euryarchaeota class WSA2: genomes reveal a uniquely fastidious methyl-reducing methanogen.</title>
        <authorList>
            <person name="Nobu M.K."/>
            <person name="Narihiro T."/>
            <person name="Kuroda K."/>
            <person name="Mei R."/>
            <person name="Liu W.T."/>
        </authorList>
    </citation>
    <scope>NUCLEOTIDE SEQUENCE [LARGE SCALE GENOMIC DNA]</scope>
    <source>
        <strain evidence="6">U1lsi0528_Bin089</strain>
    </source>
</reference>
<evidence type="ECO:0000256" key="4">
    <source>
        <dbReference type="ARBA" id="ARBA00022840"/>
    </source>
</evidence>
<dbReference type="EMBL" id="LNGD01000123">
    <property type="protein sequence ID" value="KYC48940.1"/>
    <property type="molecule type" value="Genomic_DNA"/>
</dbReference>
<dbReference type="Gene3D" id="3.40.50.620">
    <property type="entry name" value="HUPs"/>
    <property type="match status" value="1"/>
</dbReference>
<keyword evidence="3" id="KW-0547">Nucleotide-binding</keyword>
<dbReference type="NCBIfam" id="NF001985">
    <property type="entry name" value="PRK00777.1"/>
    <property type="match status" value="1"/>
</dbReference>
<organism evidence="6 7">
    <name type="scientific">Candidatus Methanofastidiosum methylothiophilum</name>
    <dbReference type="NCBI Taxonomy" id="1705564"/>
    <lineage>
        <taxon>Archaea</taxon>
        <taxon>Methanobacteriati</taxon>
        <taxon>Methanobacteriota</taxon>
        <taxon>Stenosarchaea group</taxon>
        <taxon>Candidatus Methanofastidiosia</taxon>
        <taxon>Candidatus Methanofastidiosales</taxon>
        <taxon>Candidatus Methanofastidiosaceae</taxon>
        <taxon>Candidatus Methanofastidiosum</taxon>
    </lineage>
</organism>
<protein>
    <submittedName>
        <fullName evidence="6">Phosphopantetheine adenylyltransferase</fullName>
        <ecNumber evidence="6">2.7.7.3</ecNumber>
    </submittedName>
</protein>
<dbReference type="Pfam" id="PF01467">
    <property type="entry name" value="CTP_transf_like"/>
    <property type="match status" value="1"/>
</dbReference>
<proteinExistence type="predicted"/>
<evidence type="ECO:0000313" key="6">
    <source>
        <dbReference type="EMBL" id="KYC48940.1"/>
    </source>
</evidence>
<dbReference type="PANTHER" id="PTHR43793:SF1">
    <property type="entry name" value="FAD SYNTHASE"/>
    <property type="match status" value="1"/>
</dbReference>
<sequence length="145" mass="16668">MKVIASGTFDRFHEGHKHFLKSAFNIGYVYIGLTSDSMIKNKPYAESIQKYSTRKEILVQYLLSEGKKINNDYEIIEINDKYGFAVDSMDADAIVVTSDTIEAAEEINEARAEYGIYPLKIIEIDLILKDNKKISSRDLRKEENY</sequence>
<dbReference type="NCBIfam" id="TIGR00125">
    <property type="entry name" value="cyt_tran_rel"/>
    <property type="match status" value="1"/>
</dbReference>
<dbReference type="EC" id="2.7.7.3" evidence="6"/>
<evidence type="ECO:0000259" key="5">
    <source>
        <dbReference type="Pfam" id="PF01467"/>
    </source>
</evidence>
<dbReference type="InterPro" id="IPR014729">
    <property type="entry name" value="Rossmann-like_a/b/a_fold"/>
</dbReference>
<dbReference type="InterPro" id="IPR050385">
    <property type="entry name" value="Archaeal_FAD_synthase"/>
</dbReference>
<comment type="caution">
    <text evidence="6">The sequence shown here is derived from an EMBL/GenBank/DDBJ whole genome shotgun (WGS) entry which is preliminary data.</text>
</comment>
<keyword evidence="1 6" id="KW-0808">Transferase</keyword>
<keyword evidence="2 6" id="KW-0548">Nucleotidyltransferase</keyword>
<dbReference type="InterPro" id="IPR004821">
    <property type="entry name" value="Cyt_trans-like"/>
</dbReference>
<keyword evidence="4" id="KW-0067">ATP-binding</keyword>
<evidence type="ECO:0000256" key="2">
    <source>
        <dbReference type="ARBA" id="ARBA00022695"/>
    </source>
</evidence>
<dbReference type="AlphaFoldDB" id="A0A150IVF9"/>
<evidence type="ECO:0000256" key="1">
    <source>
        <dbReference type="ARBA" id="ARBA00022679"/>
    </source>
</evidence>
<feature type="domain" description="Cytidyltransferase-like" evidence="5">
    <location>
        <begin position="5"/>
        <end position="141"/>
    </location>
</feature>
<name>A0A150IVF9_9EURY</name>
<dbReference type="GO" id="GO:0005524">
    <property type="term" value="F:ATP binding"/>
    <property type="evidence" value="ECO:0007669"/>
    <property type="project" value="UniProtKB-KW"/>
</dbReference>
<accession>A0A150IVF9</accession>
<evidence type="ECO:0000313" key="7">
    <source>
        <dbReference type="Proteomes" id="UP000075578"/>
    </source>
</evidence>
<gene>
    <name evidence="6" type="primary">coaD</name>
    <name evidence="6" type="ORF">AMQ74_01528</name>
</gene>
<dbReference type="PANTHER" id="PTHR43793">
    <property type="entry name" value="FAD SYNTHASE"/>
    <property type="match status" value="1"/>
</dbReference>
<dbReference type="Proteomes" id="UP000075578">
    <property type="component" value="Unassembled WGS sequence"/>
</dbReference>
<dbReference type="SUPFAM" id="SSF52374">
    <property type="entry name" value="Nucleotidylyl transferase"/>
    <property type="match status" value="1"/>
</dbReference>
<evidence type="ECO:0000256" key="3">
    <source>
        <dbReference type="ARBA" id="ARBA00022741"/>
    </source>
</evidence>
<dbReference type="GO" id="GO:0004595">
    <property type="term" value="F:pantetheine-phosphate adenylyltransferase activity"/>
    <property type="evidence" value="ECO:0007669"/>
    <property type="project" value="UniProtKB-EC"/>
</dbReference>